<dbReference type="OrthoDB" id="2963168at2759"/>
<dbReference type="SUPFAM" id="SSF53067">
    <property type="entry name" value="Actin-like ATPase domain"/>
    <property type="match status" value="2"/>
</dbReference>
<reference evidence="1 2" key="1">
    <citation type="submission" date="2020-01" db="EMBL/GenBank/DDBJ databases">
        <authorList>
            <person name="Gupta K D."/>
        </authorList>
    </citation>
    <scope>NUCLEOTIDE SEQUENCE [LARGE SCALE GENOMIC DNA]</scope>
</reference>
<dbReference type="AlphaFoldDB" id="A0A8S0W6T0"/>
<proteinExistence type="predicted"/>
<name>A0A8S0W6T0_CYCAE</name>
<dbReference type="Proteomes" id="UP000467700">
    <property type="component" value="Unassembled WGS sequence"/>
</dbReference>
<dbReference type="EMBL" id="CACVBS010000046">
    <property type="protein sequence ID" value="CAA7265048.1"/>
    <property type="molecule type" value="Genomic_DNA"/>
</dbReference>
<protein>
    <submittedName>
        <fullName evidence="1">Uncharacterized protein</fullName>
    </submittedName>
</protein>
<dbReference type="PANTHER" id="PTHR14187">
    <property type="entry name" value="ALPHA KINASE/ELONGATION FACTOR 2 KINASE"/>
    <property type="match status" value="1"/>
</dbReference>
<dbReference type="Gene3D" id="3.30.420.40">
    <property type="match status" value="1"/>
</dbReference>
<sequence>MSARQVYGQSSRKLVLAFDVGTTYSGISYSILDPGHSVSVKGVTRFPAQEHIMGASKIPTIMYYDKQGKVRAAGAEAIREGIEEEAEDGGWIKAEWFKLHLSSKVTNMRDIAQRIPPLPPKKTVVHIFADFFLYLFDCASAYIQDTEPNGQGMWNSVRSSIDFVLSHPNGWEGREQSQMRQAAVLAGLIPDTTAGHARISFVTEGEASLHFAIESGALTSVVKGHGVVVDAGGGTIDISTYRHDPSQVTRLFQEVAAPRCFLYGSVFVSIQARIFLEKFLEDSDFIEDLDHIIQCFDRTTKLRFKHPDEPQYIKFGSSRDNDQEHNIRFGQLKLAGKDVMGFFGPSATCIVDIVGELRWMASANVSHIVLVGGFAANDWLFQEVRTKVNQLGLTISRPENHVNKAVSDGAISFYLNHFVRTRMSRFAFGSFGAVIFDRRNEGHLKRAHKKTTYPSGEIVLPNHFTMILPKNTQVSEMTEFKEEFYEEHPNLACFHHIESEVWCYRGELENPEWKDEDPVNYHLLCTISANLSHLPIKRRNRNGKAYYRVDLELILLFGLTEMQAQIAWKGKSGMQRTPARIVYPPSDD</sequence>
<comment type="caution">
    <text evidence="1">The sequence shown here is derived from an EMBL/GenBank/DDBJ whole genome shotgun (WGS) entry which is preliminary data.</text>
</comment>
<dbReference type="InterPro" id="IPR043129">
    <property type="entry name" value="ATPase_NBD"/>
</dbReference>
<evidence type="ECO:0000313" key="1">
    <source>
        <dbReference type="EMBL" id="CAA7265048.1"/>
    </source>
</evidence>
<accession>A0A8S0W6T0</accession>
<dbReference type="PANTHER" id="PTHR14187:SF5">
    <property type="entry name" value="HEAT SHOCK 70 KDA PROTEIN 12A"/>
    <property type="match status" value="1"/>
</dbReference>
<dbReference type="CDD" id="cd10170">
    <property type="entry name" value="ASKHA_NBD_HSP70"/>
    <property type="match status" value="1"/>
</dbReference>
<gene>
    <name evidence="1" type="ORF">AAE3_LOCUS7006</name>
</gene>
<organism evidence="1 2">
    <name type="scientific">Cyclocybe aegerita</name>
    <name type="common">Black poplar mushroom</name>
    <name type="synonym">Agrocybe aegerita</name>
    <dbReference type="NCBI Taxonomy" id="1973307"/>
    <lineage>
        <taxon>Eukaryota</taxon>
        <taxon>Fungi</taxon>
        <taxon>Dikarya</taxon>
        <taxon>Basidiomycota</taxon>
        <taxon>Agaricomycotina</taxon>
        <taxon>Agaricomycetes</taxon>
        <taxon>Agaricomycetidae</taxon>
        <taxon>Agaricales</taxon>
        <taxon>Agaricineae</taxon>
        <taxon>Bolbitiaceae</taxon>
        <taxon>Cyclocybe</taxon>
    </lineage>
</organism>
<evidence type="ECO:0000313" key="2">
    <source>
        <dbReference type="Proteomes" id="UP000467700"/>
    </source>
</evidence>
<keyword evidence="2" id="KW-1185">Reference proteome</keyword>